<proteinExistence type="predicted"/>
<accession>A0A4P9YV99</accession>
<evidence type="ECO:0000313" key="3">
    <source>
        <dbReference type="Proteomes" id="UP000278143"/>
    </source>
</evidence>
<name>A0A4P9YV99_9FUNG</name>
<dbReference type="InterPro" id="IPR050422">
    <property type="entry name" value="X-Pro_aminopeptidase_P"/>
</dbReference>
<gene>
    <name evidence="2" type="ORF">SYNPS1DRAFT_23960</name>
</gene>
<sequence length="130" mass="14350">MSADTAELKRVHTTDRLRRLRALMTDPRYNLAAYVVPSEDAHQATDCDKRRQYISGFSGSAGCAVVTRDAAALFTDGRYFLQASQELDDNWTLMKQGLPGVPTWQDYLLQVADARALHASLAGIGAEFAK</sequence>
<dbReference type="AlphaFoldDB" id="A0A4P9YV99"/>
<dbReference type="InterPro" id="IPR000587">
    <property type="entry name" value="Creatinase_N"/>
</dbReference>
<dbReference type="PANTHER" id="PTHR43763">
    <property type="entry name" value="XAA-PRO AMINOPEPTIDASE 1"/>
    <property type="match status" value="1"/>
</dbReference>
<dbReference type="PANTHER" id="PTHR43763:SF6">
    <property type="entry name" value="XAA-PRO AMINOPEPTIDASE 1"/>
    <property type="match status" value="1"/>
</dbReference>
<dbReference type="InterPro" id="IPR029149">
    <property type="entry name" value="Creatin/AminoP/Spt16_N"/>
</dbReference>
<evidence type="ECO:0000259" key="1">
    <source>
        <dbReference type="Pfam" id="PF01321"/>
    </source>
</evidence>
<dbReference type="SUPFAM" id="SSF53092">
    <property type="entry name" value="Creatinase/prolidase N-terminal domain"/>
    <property type="match status" value="1"/>
</dbReference>
<dbReference type="EMBL" id="KZ990556">
    <property type="protein sequence ID" value="RKP23946.1"/>
    <property type="molecule type" value="Genomic_DNA"/>
</dbReference>
<dbReference type="Proteomes" id="UP000278143">
    <property type="component" value="Unassembled WGS sequence"/>
</dbReference>
<dbReference type="Gene3D" id="3.40.350.10">
    <property type="entry name" value="Creatinase/prolidase N-terminal domain"/>
    <property type="match status" value="1"/>
</dbReference>
<keyword evidence="3" id="KW-1185">Reference proteome</keyword>
<evidence type="ECO:0000313" key="2">
    <source>
        <dbReference type="EMBL" id="RKP23946.1"/>
    </source>
</evidence>
<organism evidence="2 3">
    <name type="scientific">Syncephalis pseudoplumigaleata</name>
    <dbReference type="NCBI Taxonomy" id="1712513"/>
    <lineage>
        <taxon>Eukaryota</taxon>
        <taxon>Fungi</taxon>
        <taxon>Fungi incertae sedis</taxon>
        <taxon>Zoopagomycota</taxon>
        <taxon>Zoopagomycotina</taxon>
        <taxon>Zoopagomycetes</taxon>
        <taxon>Zoopagales</taxon>
        <taxon>Piptocephalidaceae</taxon>
        <taxon>Syncephalis</taxon>
    </lineage>
</organism>
<dbReference type="OrthoDB" id="9995434at2759"/>
<dbReference type="Pfam" id="PF01321">
    <property type="entry name" value="Creatinase_N"/>
    <property type="match status" value="1"/>
</dbReference>
<reference evidence="3" key="1">
    <citation type="journal article" date="2018" name="Nat. Microbiol.">
        <title>Leveraging single-cell genomics to expand the fungal tree of life.</title>
        <authorList>
            <person name="Ahrendt S.R."/>
            <person name="Quandt C.A."/>
            <person name="Ciobanu D."/>
            <person name="Clum A."/>
            <person name="Salamov A."/>
            <person name="Andreopoulos B."/>
            <person name="Cheng J.F."/>
            <person name="Woyke T."/>
            <person name="Pelin A."/>
            <person name="Henrissat B."/>
            <person name="Reynolds N.K."/>
            <person name="Benny G.L."/>
            <person name="Smith M.E."/>
            <person name="James T.Y."/>
            <person name="Grigoriev I.V."/>
        </authorList>
    </citation>
    <scope>NUCLEOTIDE SEQUENCE [LARGE SCALE GENOMIC DNA]</scope>
    <source>
        <strain evidence="3">Benny S71-1</strain>
    </source>
</reference>
<protein>
    <recommendedName>
        <fullName evidence="1">Creatinase N-terminal domain-containing protein</fullName>
    </recommendedName>
</protein>
<feature type="domain" description="Creatinase N-terminal" evidence="1">
    <location>
        <begin position="16"/>
        <end position="101"/>
    </location>
</feature>